<dbReference type="EMBL" id="EF467176">
    <property type="protein sequence ID" value="ABR20508.1"/>
    <property type="molecule type" value="Genomic_DNA"/>
</dbReference>
<keyword evidence="7" id="KW-1015">Disulfide bond</keyword>
<evidence type="ECO:0000256" key="5">
    <source>
        <dbReference type="ARBA" id="ARBA00022921"/>
    </source>
</evidence>
<feature type="disulfide bond" description="Interchain (with Cys-437)" evidence="7">
    <location>
        <position position="177"/>
    </location>
</feature>
<dbReference type="SUPFAM" id="SSF88648">
    <property type="entry name" value="Group I dsDNA viruses"/>
    <property type="match status" value="1"/>
</dbReference>
<dbReference type="HAMAP" id="MF_04002">
    <property type="entry name" value="PPV_L1"/>
    <property type="match status" value="1"/>
</dbReference>
<evidence type="ECO:0000256" key="2">
    <source>
        <dbReference type="ARBA" id="ARBA00022581"/>
    </source>
</evidence>
<dbReference type="GO" id="GO:0005198">
    <property type="term" value="F:structural molecule activity"/>
    <property type="evidence" value="ECO:0007669"/>
    <property type="project" value="UniProtKB-UniRule"/>
</dbReference>
<evidence type="ECO:0000256" key="6">
    <source>
        <dbReference type="ARBA" id="ARBA00023296"/>
    </source>
</evidence>
<dbReference type="InterPro" id="IPR002210">
    <property type="entry name" value="Capsid_L1_Papillomavir"/>
</dbReference>
<accession>A8R8N7</accession>
<keyword evidence="4 7" id="KW-0946">Virion</keyword>
<dbReference type="GO" id="GO:0042025">
    <property type="term" value="C:host cell nucleus"/>
    <property type="evidence" value="ECO:0007669"/>
    <property type="project" value="UniProtKB-SubCell"/>
</dbReference>
<dbReference type="GO" id="GO:0075509">
    <property type="term" value="P:endocytosis involved in viral entry into host cell"/>
    <property type="evidence" value="ECO:0007669"/>
    <property type="project" value="UniProtKB-KW"/>
</dbReference>
<dbReference type="Pfam" id="PF00500">
    <property type="entry name" value="Late_protein_L1"/>
    <property type="match status" value="1"/>
</dbReference>
<feature type="region of interest" description="Disordered" evidence="9">
    <location>
        <begin position="120"/>
        <end position="148"/>
    </location>
</feature>
<dbReference type="GO" id="GO:0019062">
    <property type="term" value="P:virion attachment to host cell"/>
    <property type="evidence" value="ECO:0007669"/>
    <property type="project" value="UniProtKB-UniRule"/>
</dbReference>
<keyword evidence="5 7" id="KW-0426">Late protein</keyword>
<proteinExistence type="inferred from homology"/>
<dbReference type="InterPro" id="IPR011222">
    <property type="entry name" value="dsDNA_vir_gr_I_capsid"/>
</dbReference>
<evidence type="ECO:0000313" key="10">
    <source>
        <dbReference type="EMBL" id="ABR20508.1"/>
    </source>
</evidence>
<feature type="disulfide bond" description="Interchain (with Cys-177)" evidence="7">
    <location>
        <position position="437"/>
    </location>
</feature>
<evidence type="ECO:0000256" key="7">
    <source>
        <dbReference type="HAMAP-Rule" id="MF_04002"/>
    </source>
</evidence>
<keyword evidence="8" id="KW-1145">T=7 icosahedral capsid protein</keyword>
<dbReference type="GO" id="GO:0039620">
    <property type="term" value="C:T=7 icosahedral viral capsid"/>
    <property type="evidence" value="ECO:0007669"/>
    <property type="project" value="UniProtKB-UniRule"/>
</dbReference>
<dbReference type="RefSeq" id="YP_001672014.1">
    <property type="nucleotide sequence ID" value="NC_010329.1"/>
</dbReference>
<protein>
    <recommendedName>
        <fullName evidence="7 8">Major capsid protein L1</fullName>
    </recommendedName>
</protein>
<dbReference type="OrthoDB" id="5037at10239"/>
<evidence type="ECO:0000256" key="9">
    <source>
        <dbReference type="SAM" id="MobiDB-lite"/>
    </source>
</evidence>
<evidence type="ECO:0000256" key="8">
    <source>
        <dbReference type="RuleBase" id="RU361248"/>
    </source>
</evidence>
<keyword evidence="3 7" id="KW-1161">Viral attachment to host cell</keyword>
<evidence type="ECO:0000313" key="11">
    <source>
        <dbReference type="Proteomes" id="UP000113513"/>
    </source>
</evidence>
<comment type="subcellular location">
    <subcellularLocation>
        <location evidence="7">Virion</location>
    </subcellularLocation>
    <subcellularLocation>
        <location evidence="7">Host nucleus</location>
    </subcellularLocation>
</comment>
<comment type="similarity">
    <text evidence="7 8">Belongs to the papillomaviridae L1 protein family.</text>
</comment>
<name>A8R8N7_9PAPI</name>
<keyword evidence="2 7" id="KW-0945">Host-virus interaction</keyword>
<comment type="subunit">
    <text evidence="7">Self-assembles into homopentamers. The capsid has an icosahedral symmetry and consists of 72 capsomers, with each capsomer being a pentamer of L1. Interacts with the minor capsid protein L2; this interaction is necessary for viral genome encapsidation. Interacts with protein E2; this interaction enhances E2-dependent replication and transcription activation.</text>
</comment>
<dbReference type="Proteomes" id="UP000113513">
    <property type="component" value="Segment"/>
</dbReference>
<comment type="function">
    <text evidence="7 8">Forms an icosahedral capsid with a T=7 symmetry and a 50 nm diameter. The capsid is composed of 72 pentamers linked to each other by disulfide bonds and associated with L2 proteins. Binds to heparan sulfate proteoglycans on cell surface of basal layer keratinocytes to provide initial virion attachment. This binding mediates a conformational change in the virus capsid that facilitates efficient infection. The virion enters the host cell via endocytosis. During virus trafficking, L1 protein dissociates from the viral DNA and the genomic DNA is released to the host nucleus. The virion assembly takes place within the cell nucleus. Encapsulates the genomic DNA together with protein L2.</text>
</comment>
<dbReference type="Gene3D" id="2.60.175.20">
    <property type="entry name" value="Major capsid L1 (late) superfamily, Papillomavirus"/>
    <property type="match status" value="2"/>
</dbReference>
<evidence type="ECO:0000256" key="3">
    <source>
        <dbReference type="ARBA" id="ARBA00022804"/>
    </source>
</evidence>
<dbReference type="InterPro" id="IPR036973">
    <property type="entry name" value="Capsid_L1_sf_Papillomavir"/>
</dbReference>
<reference evidence="10 11" key="1">
    <citation type="journal article" date="2007" name="Int. J. Cancer">
        <title>Cutaneous human papillomavirus 88: Remarkable differences in viral load.</title>
        <authorList>
            <person name="Kullander J."/>
            <person name="Handisurya A."/>
            <person name="Forslund O."/>
            <person name="Geusau A."/>
            <person name="Kirnbauer R."/>
            <person name="Dillner J."/>
        </authorList>
    </citation>
    <scope>NUCLEOTIDE SEQUENCE [LARGE SCALE GENOMIC DNA]</scope>
</reference>
<keyword evidence="7" id="KW-1162">Viral penetration into host cytoplasm</keyword>
<dbReference type="KEGG" id="vg:5896660"/>
<keyword evidence="6 7" id="KW-1160">Virus entry into host cell</keyword>
<keyword evidence="7" id="KW-1164">Virus endocytosis by host</keyword>
<keyword evidence="7" id="KW-1048">Host nucleus</keyword>
<sequence length="510" mass="57774">MALWQQQTGKLFLPPAKPVAKILSTDDYVIGTQLHFHAGTDRLLTVDHPYYEIRNDGDPNKIEIPKVSACQYRVFRLKLPDPNKFALIDQSIFNPERERLVWKLKGIQIGRGGPLNVGTAGHPLFNKAPDTENPNDYPPAQTDEDRRNVSMDPKHTQLFIIGCIPADGEYWDVAKPCVGDQANAGDCPPIQLVNAVIQDGTMGDTGFGAANFKNFLQDKAGVPLDIINDICMYPDFLKMDKDVYGDKCFFFGKREQSYARHFMAREGKMGDAIPEGNKYLLPPTNAVNFKMGSHVYFPTASGSLTTSDSNLFNRPYWLQRSLGANNGICWGNQLFVTVLDNSRNTNFTLSIYNQGGAIGNQYTYKSQDFTQYTRHAEEYELEAIFQLCRVPLEPDILAHLNVMNPNILDEWQLAFVPPPPQSIEDNYRYITSLATRCPTENPAPEIPDPYKDYNFWLVDLQEKFSSELDQFSLGRKFLFQSGLLPTKRVRTVANSSVRNTSRTVKRKRTR</sequence>
<evidence type="ECO:0000256" key="4">
    <source>
        <dbReference type="ARBA" id="ARBA00022844"/>
    </source>
</evidence>
<organism evidence="10 11">
    <name type="scientific">Human papillomavirus 88</name>
    <dbReference type="NCBI Taxonomy" id="337054"/>
    <lineage>
        <taxon>Viruses</taxon>
        <taxon>Monodnaviria</taxon>
        <taxon>Shotokuvirae</taxon>
        <taxon>Cossaviricota</taxon>
        <taxon>Papovaviricetes</taxon>
        <taxon>Zurhausenvirales</taxon>
        <taxon>Papillomaviridae</taxon>
        <taxon>Firstpapillomavirinae</taxon>
        <taxon>Gammapapillomavirus</taxon>
        <taxon>Gammapapillomavirus 5</taxon>
    </lineage>
</organism>
<evidence type="ECO:0000256" key="1">
    <source>
        <dbReference type="ARBA" id="ARBA00022561"/>
    </source>
</evidence>
<keyword evidence="1 7" id="KW-0167">Capsid protein</keyword>
<dbReference type="PRINTS" id="PR00865">
    <property type="entry name" value="HPVCAPSIDL1"/>
</dbReference>
<keyword evidence="11" id="KW-1185">Reference proteome</keyword>
<gene>
    <name evidence="7 8 10" type="primary">L1</name>
</gene>